<dbReference type="Gene3D" id="2.60.120.10">
    <property type="entry name" value="Jelly Rolls"/>
    <property type="match status" value="1"/>
</dbReference>
<evidence type="ECO:0000259" key="1">
    <source>
        <dbReference type="Pfam" id="PF12973"/>
    </source>
</evidence>
<dbReference type="RefSeq" id="WP_074265191.1">
    <property type="nucleotide sequence ID" value="NZ_FSRM01000001.1"/>
</dbReference>
<reference evidence="2 3" key="1">
    <citation type="submission" date="2016-11" db="EMBL/GenBank/DDBJ databases">
        <authorList>
            <person name="Jaros S."/>
            <person name="Januszkiewicz K."/>
            <person name="Wedrychowicz H."/>
        </authorList>
    </citation>
    <scope>NUCLEOTIDE SEQUENCE [LARGE SCALE GENOMIC DNA]</scope>
    <source>
        <strain evidence="2 3">GAS86</strain>
    </source>
</reference>
<dbReference type="InterPro" id="IPR025979">
    <property type="entry name" value="ChrR-like_cupin_dom"/>
</dbReference>
<evidence type="ECO:0000313" key="3">
    <source>
        <dbReference type="Proteomes" id="UP000184693"/>
    </source>
</evidence>
<dbReference type="AlphaFoldDB" id="A0A1N6HH46"/>
<protein>
    <submittedName>
        <fullName evidence="2">Anti-ECFsigma factor, ChrR</fullName>
    </submittedName>
</protein>
<name>A0A1N6HH46_9BURK</name>
<dbReference type="InterPro" id="IPR014710">
    <property type="entry name" value="RmlC-like_jellyroll"/>
</dbReference>
<dbReference type="InterPro" id="IPR011051">
    <property type="entry name" value="RmlC_Cupin_sf"/>
</dbReference>
<feature type="domain" description="ChrR-like cupin" evidence="1">
    <location>
        <begin position="115"/>
        <end position="203"/>
    </location>
</feature>
<gene>
    <name evidence="2" type="ORF">SAMN05444168_3275</name>
</gene>
<dbReference type="SUPFAM" id="SSF51182">
    <property type="entry name" value="RmlC-like cupins"/>
    <property type="match status" value="2"/>
</dbReference>
<proteinExistence type="predicted"/>
<dbReference type="Proteomes" id="UP000184693">
    <property type="component" value="Unassembled WGS sequence"/>
</dbReference>
<organism evidence="2 3">
    <name type="scientific">Paraburkholderia phenazinium</name>
    <dbReference type="NCBI Taxonomy" id="60549"/>
    <lineage>
        <taxon>Bacteria</taxon>
        <taxon>Pseudomonadati</taxon>
        <taxon>Pseudomonadota</taxon>
        <taxon>Betaproteobacteria</taxon>
        <taxon>Burkholderiales</taxon>
        <taxon>Burkholderiaceae</taxon>
        <taxon>Paraburkholderia</taxon>
    </lineage>
</organism>
<accession>A0A1N6HH46</accession>
<dbReference type="Pfam" id="PF12973">
    <property type="entry name" value="Cupin_7"/>
    <property type="match status" value="1"/>
</dbReference>
<evidence type="ECO:0000313" key="2">
    <source>
        <dbReference type="EMBL" id="SIO19009.1"/>
    </source>
</evidence>
<dbReference type="EMBL" id="FSRM01000001">
    <property type="protein sequence ID" value="SIO19009.1"/>
    <property type="molecule type" value="Genomic_DNA"/>
</dbReference>
<sequence length="208" mass="23078">MQTKLIEREWIDPDAVPGETRRVTDLTDAAESQWAGIVDFGPSATYTLDAGKRHDLYVLRGNVAINGHTFNADDFLIRCDAPLVQAGDGGARLLIYREASASRCDPIVRSARARVWRNGINPRMHIAPLASGRQHVSLVEFHPGAQTHDHTHPSGEEIFVLSGELRDANEHYPAGTWLRLHPGARHAPFAEVPTVILLRHGHLRATRE</sequence>